<feature type="non-terminal residue" evidence="5">
    <location>
        <position position="158"/>
    </location>
</feature>
<dbReference type="GO" id="GO:0004857">
    <property type="term" value="F:enzyme inhibitor activity"/>
    <property type="evidence" value="ECO:0007669"/>
    <property type="project" value="TreeGrafter"/>
</dbReference>
<dbReference type="SMR" id="A0A8M1MBK0"/>
<reference evidence="5" key="1">
    <citation type="submission" date="2025-08" db="UniProtKB">
        <authorList>
            <consortium name="RefSeq"/>
        </authorList>
    </citation>
    <scope>IDENTIFICATION</scope>
    <source>
        <tissue evidence="5">Blood</tissue>
    </source>
</reference>
<dbReference type="GO" id="GO:0005737">
    <property type="term" value="C:cytoplasm"/>
    <property type="evidence" value="ECO:0007669"/>
    <property type="project" value="TreeGrafter"/>
</dbReference>
<dbReference type="GO" id="GO:0019208">
    <property type="term" value="F:phosphatase regulator activity"/>
    <property type="evidence" value="ECO:0007669"/>
    <property type="project" value="TreeGrafter"/>
</dbReference>
<dbReference type="PANTHER" id="PTHR24179">
    <property type="entry name" value="PROTEIN PHOSPHATASE 1 REGULATORY SUBUNIT 12"/>
    <property type="match status" value="1"/>
</dbReference>
<protein>
    <submittedName>
        <fullName evidence="5">Protein phosphatase 1 regulatory subunit 12C-like</fullName>
    </submittedName>
</protein>
<dbReference type="AlphaFoldDB" id="A0A8M1MBK0"/>
<feature type="region of interest" description="Disordered" evidence="3">
    <location>
        <begin position="1"/>
        <end position="134"/>
    </location>
</feature>
<gene>
    <name evidence="5" type="primary">LOC110582773</name>
</gene>
<dbReference type="InterPro" id="IPR051226">
    <property type="entry name" value="PP1_Regulatory_Subunit"/>
</dbReference>
<evidence type="ECO:0000256" key="3">
    <source>
        <dbReference type="SAM" id="MobiDB-lite"/>
    </source>
</evidence>
<feature type="compositionally biased region" description="Polar residues" evidence="3">
    <location>
        <begin position="41"/>
        <end position="55"/>
    </location>
</feature>
<evidence type="ECO:0000313" key="4">
    <source>
        <dbReference type="Proteomes" id="UP000248481"/>
    </source>
</evidence>
<keyword evidence="4" id="KW-1185">Reference proteome</keyword>
<organism evidence="4 5">
    <name type="scientific">Neomonachus schauinslandi</name>
    <name type="common">Hawaiian monk seal</name>
    <name type="synonym">Monachus schauinslandi</name>
    <dbReference type="NCBI Taxonomy" id="29088"/>
    <lineage>
        <taxon>Eukaryota</taxon>
        <taxon>Metazoa</taxon>
        <taxon>Chordata</taxon>
        <taxon>Craniata</taxon>
        <taxon>Vertebrata</taxon>
        <taxon>Euteleostomi</taxon>
        <taxon>Mammalia</taxon>
        <taxon>Eutheria</taxon>
        <taxon>Laurasiatheria</taxon>
        <taxon>Carnivora</taxon>
        <taxon>Caniformia</taxon>
        <taxon>Pinnipedia</taxon>
        <taxon>Phocidae</taxon>
        <taxon>Monachinae</taxon>
        <taxon>Monachini</taxon>
        <taxon>Neomonachus</taxon>
    </lineage>
</organism>
<dbReference type="Gene3D" id="6.10.140.390">
    <property type="match status" value="1"/>
</dbReference>
<proteinExistence type="predicted"/>
<dbReference type="Proteomes" id="UP000248481">
    <property type="component" value="Unplaced"/>
</dbReference>
<feature type="compositionally biased region" description="Low complexity" evidence="3">
    <location>
        <begin position="85"/>
        <end position="98"/>
    </location>
</feature>
<keyword evidence="1" id="KW-0677">Repeat</keyword>
<name>A0A8M1MBK0_NEOSC</name>
<evidence type="ECO:0000256" key="1">
    <source>
        <dbReference type="ARBA" id="ARBA00022737"/>
    </source>
</evidence>
<dbReference type="PANTHER" id="PTHR24179:SF27">
    <property type="entry name" value="PROTEIN PHOSPHATASE 1 REGULATORY SUBUNIT 12C"/>
    <property type="match status" value="1"/>
</dbReference>
<evidence type="ECO:0000313" key="5">
    <source>
        <dbReference type="RefSeq" id="XP_044768459.1"/>
    </source>
</evidence>
<feature type="compositionally biased region" description="Basic residues" evidence="3">
    <location>
        <begin position="121"/>
        <end position="131"/>
    </location>
</feature>
<dbReference type="KEGG" id="nsu:110582773"/>
<keyword evidence="2" id="KW-0040">ANK repeat</keyword>
<evidence type="ECO:0000256" key="2">
    <source>
        <dbReference type="ARBA" id="ARBA00023043"/>
    </source>
</evidence>
<dbReference type="GeneID" id="110582773"/>
<accession>A0A8M1MBK0</accession>
<sequence>MPPEGAPFSRRFGLQKTGSSGALGPTDGRGAEGTPGAGLQRSASSSRLEGTSVQAKESCLARITPTPSRKVPQPSALIPEPESPVKPSVPVASAMPPADSRDRRRSYQMPVRDEESESQRKARSRLMRQSRRSTQVWAWAWAGAWAPGSWEKGSGLEL</sequence>
<feature type="compositionally biased region" description="Basic and acidic residues" evidence="3">
    <location>
        <begin position="111"/>
        <end position="120"/>
    </location>
</feature>
<dbReference type="RefSeq" id="XP_044768459.1">
    <property type="nucleotide sequence ID" value="XM_044912524.1"/>
</dbReference>